<dbReference type="EMBL" id="CP019948">
    <property type="protein sequence ID" value="ARN80928.1"/>
    <property type="molecule type" value="Genomic_DNA"/>
</dbReference>
<dbReference type="STRING" id="655015.B1812_07400"/>
<evidence type="ECO:0000313" key="1">
    <source>
        <dbReference type="EMBL" id="ARN80928.1"/>
    </source>
</evidence>
<name>A0A1W6MTL0_9HYPH</name>
<reference evidence="1 2" key="1">
    <citation type="submission" date="2017-02" db="EMBL/GenBank/DDBJ databases">
        <authorList>
            <person name="Peterson S.W."/>
        </authorList>
    </citation>
    <scope>NUCLEOTIDE SEQUENCE [LARGE SCALE GENOMIC DNA]</scope>
    <source>
        <strain evidence="1 2">S285</strain>
    </source>
</reference>
<dbReference type="KEGG" id="mbry:B1812_07400"/>
<accession>A0A1W6MTL0</accession>
<dbReference type="AlphaFoldDB" id="A0A1W6MTL0"/>
<keyword evidence="2" id="KW-1185">Reference proteome</keyword>
<gene>
    <name evidence="1" type="ORF">B1812_07400</name>
</gene>
<proteinExistence type="predicted"/>
<sequence length="188" mass="20189">MEGLMTATIKESEDAPASYPGISYAGFSTEATAIGPGLIWERIEHYTRWRFSARSVVWIVEGCGEWAPPLAPATVTATEVWENDAWAAFTPTPGPLGGYRFDGHGPYRITANVGGGTVPAAVQEAFQRLAEYFADARESASTRGTAGVVKADVTIGQLSEMTTRSPAWVAKAMELSGAGDLLRPYRRT</sequence>
<dbReference type="Proteomes" id="UP000193978">
    <property type="component" value="Chromosome"/>
</dbReference>
<organism evidence="1 2">
    <name type="scientific">Methylocystis bryophila</name>
    <dbReference type="NCBI Taxonomy" id="655015"/>
    <lineage>
        <taxon>Bacteria</taxon>
        <taxon>Pseudomonadati</taxon>
        <taxon>Pseudomonadota</taxon>
        <taxon>Alphaproteobacteria</taxon>
        <taxon>Hyphomicrobiales</taxon>
        <taxon>Methylocystaceae</taxon>
        <taxon>Methylocystis</taxon>
    </lineage>
</organism>
<evidence type="ECO:0000313" key="2">
    <source>
        <dbReference type="Proteomes" id="UP000193978"/>
    </source>
</evidence>
<protein>
    <submittedName>
        <fullName evidence="1">Uncharacterized protein</fullName>
    </submittedName>
</protein>